<evidence type="ECO:0000256" key="2">
    <source>
        <dbReference type="ARBA" id="ARBA00022801"/>
    </source>
</evidence>
<dbReference type="InterPro" id="IPR000421">
    <property type="entry name" value="FA58C"/>
</dbReference>
<dbReference type="Pfam" id="PF04616">
    <property type="entry name" value="Glyco_hydro_43"/>
    <property type="match status" value="1"/>
</dbReference>
<comment type="caution">
    <text evidence="6">The sequence shown here is derived from an EMBL/GenBank/DDBJ whole genome shotgun (WGS) entry which is preliminary data.</text>
</comment>
<dbReference type="InterPro" id="IPR023296">
    <property type="entry name" value="Glyco_hydro_beta-prop_sf"/>
</dbReference>
<dbReference type="InterPro" id="IPR008979">
    <property type="entry name" value="Galactose-bd-like_sf"/>
</dbReference>
<dbReference type="RefSeq" id="WP_139675612.1">
    <property type="nucleotide sequence ID" value="NZ_VDLY02000033.1"/>
</dbReference>
<dbReference type="PROSITE" id="PS51318">
    <property type="entry name" value="TAT"/>
    <property type="match status" value="1"/>
</dbReference>
<evidence type="ECO:0000256" key="1">
    <source>
        <dbReference type="ARBA" id="ARBA00009865"/>
    </source>
</evidence>
<comment type="similarity">
    <text evidence="1 4">Belongs to the glycosyl hydrolase 43 family.</text>
</comment>
<keyword evidence="3 4" id="KW-0326">Glycosidase</keyword>
<dbReference type="PANTHER" id="PTHR22925:SF3">
    <property type="entry name" value="GLYCOSYL HYDROLASE FAMILY PROTEIN 43"/>
    <property type="match status" value="1"/>
</dbReference>
<keyword evidence="2 4" id="KW-0378">Hydrolase</keyword>
<dbReference type="InterPro" id="IPR006710">
    <property type="entry name" value="Glyco_hydro_43"/>
</dbReference>
<proteinExistence type="inferred from homology"/>
<dbReference type="InterPro" id="IPR006311">
    <property type="entry name" value="TAT_signal"/>
</dbReference>
<dbReference type="SUPFAM" id="SSF75005">
    <property type="entry name" value="Arabinanase/levansucrase/invertase"/>
    <property type="match status" value="1"/>
</dbReference>
<protein>
    <submittedName>
        <fullName evidence="6">Family 43 glycosylhydrolase</fullName>
    </submittedName>
</protein>
<accession>A0A5N5ZLP8</accession>
<dbReference type="SUPFAM" id="SSF49785">
    <property type="entry name" value="Galactose-binding domain-like"/>
    <property type="match status" value="1"/>
</dbReference>
<feature type="domain" description="F5/8 type C" evidence="5">
    <location>
        <begin position="359"/>
        <end position="499"/>
    </location>
</feature>
<organism evidence="6 7">
    <name type="scientific">Streptomyces mimosae</name>
    <dbReference type="NCBI Taxonomy" id="2586635"/>
    <lineage>
        <taxon>Bacteria</taxon>
        <taxon>Bacillati</taxon>
        <taxon>Actinomycetota</taxon>
        <taxon>Actinomycetes</taxon>
        <taxon>Kitasatosporales</taxon>
        <taxon>Streptomycetaceae</taxon>
        <taxon>Streptomyces</taxon>
    </lineage>
</organism>
<sequence length="499" mass="53788">MTGLPHTSNSVPGLTRRGALRGIAAALGGAGLGLAAAGPTLAGPPHAPTPLAYATVRNGPLWHDTAGNVIQAHAGHIVRHNGLYYWYGEDKAHDSARFRAVSCYSSTDLVNWTFVRNVLDTSSHAELADAKIERPKVIRHAASGTFVLWGHYERGADYALGRVAVATSPTPTGPFTYRGSFRPLEQESRDMTVYVDRDGTGYLLSASRRTGGANDTLVLFRLTDDYLGVADEVTELWPGAYREAPALFRHGDTYYLITSGASGWMPNQAMYATAPAVTGPWSDLAPLGDPATFASQSAFVLTVGLDSWARHILVADRWRPDALGQSRTLWLPLDVEAGGGLRLDWRSGFGIDAGAARVDAPPVTDIARGRPATASSAAPANPAGLAVDGSYTTRWIAGSSSWPAWWGTDLGGSRHVSEVNISWPMVKGSEGYYRYRILHSDNASDWTTIDRTGNTQYGFTHDAVDFTARHVRVELVDAVLHNNPGNWYTPSLFAVDLRA</sequence>
<dbReference type="OrthoDB" id="273314at2"/>
<name>A0A5N5ZLP8_9ACTN</name>
<evidence type="ECO:0000256" key="4">
    <source>
        <dbReference type="RuleBase" id="RU361187"/>
    </source>
</evidence>
<gene>
    <name evidence="6" type="ORF">FH607_030235</name>
</gene>
<dbReference type="Proteomes" id="UP000314251">
    <property type="component" value="Unassembled WGS sequence"/>
</dbReference>
<reference evidence="6" key="1">
    <citation type="submission" date="2019-10" db="EMBL/GenBank/DDBJ databases">
        <title>Nonomuraea sp. nov., isolated from Phyllanthus amarus.</title>
        <authorList>
            <person name="Klykleung N."/>
            <person name="Tanasupawat S."/>
        </authorList>
    </citation>
    <scope>NUCLEOTIDE SEQUENCE [LARGE SCALE GENOMIC DNA]</scope>
    <source>
        <strain evidence="6">3MP-10</strain>
    </source>
</reference>
<evidence type="ECO:0000256" key="3">
    <source>
        <dbReference type="ARBA" id="ARBA00023295"/>
    </source>
</evidence>
<dbReference type="EMBL" id="VDLY02000033">
    <property type="protein sequence ID" value="KAB8157434.1"/>
    <property type="molecule type" value="Genomic_DNA"/>
</dbReference>
<dbReference type="AlphaFoldDB" id="A0A5N5ZLP8"/>
<dbReference type="PROSITE" id="PS50022">
    <property type="entry name" value="FA58C_3"/>
    <property type="match status" value="1"/>
</dbReference>
<keyword evidence="7" id="KW-1185">Reference proteome</keyword>
<dbReference type="GO" id="GO:0004553">
    <property type="term" value="F:hydrolase activity, hydrolyzing O-glycosyl compounds"/>
    <property type="evidence" value="ECO:0007669"/>
    <property type="project" value="InterPro"/>
</dbReference>
<evidence type="ECO:0000259" key="5">
    <source>
        <dbReference type="PROSITE" id="PS50022"/>
    </source>
</evidence>
<dbReference type="CDD" id="cd18822">
    <property type="entry name" value="GH43_CtGH43-like"/>
    <property type="match status" value="1"/>
</dbReference>
<evidence type="ECO:0000313" key="6">
    <source>
        <dbReference type="EMBL" id="KAB8157434.1"/>
    </source>
</evidence>
<dbReference type="GO" id="GO:0005975">
    <property type="term" value="P:carbohydrate metabolic process"/>
    <property type="evidence" value="ECO:0007669"/>
    <property type="project" value="InterPro"/>
</dbReference>
<dbReference type="PANTHER" id="PTHR22925">
    <property type="entry name" value="GLYCOSYL HYDROLASE 43 FAMILY MEMBER"/>
    <property type="match status" value="1"/>
</dbReference>
<evidence type="ECO:0000313" key="7">
    <source>
        <dbReference type="Proteomes" id="UP000314251"/>
    </source>
</evidence>
<dbReference type="Gene3D" id="2.115.10.20">
    <property type="entry name" value="Glycosyl hydrolase domain, family 43"/>
    <property type="match status" value="1"/>
</dbReference>
<dbReference type="Gene3D" id="2.60.120.260">
    <property type="entry name" value="Galactose-binding domain-like"/>
    <property type="match status" value="1"/>
</dbReference>
<dbReference type="Pfam" id="PF00754">
    <property type="entry name" value="F5_F8_type_C"/>
    <property type="match status" value="1"/>
</dbReference>